<dbReference type="InParanoid" id="A0E788"/>
<dbReference type="RefSeq" id="XP_001458552.1">
    <property type="nucleotide sequence ID" value="XM_001458515.1"/>
</dbReference>
<organism evidence="6 7">
    <name type="scientific">Paramecium tetraurelia</name>
    <dbReference type="NCBI Taxonomy" id="5888"/>
    <lineage>
        <taxon>Eukaryota</taxon>
        <taxon>Sar</taxon>
        <taxon>Alveolata</taxon>
        <taxon>Ciliophora</taxon>
        <taxon>Intramacronucleata</taxon>
        <taxon>Oligohymenophorea</taxon>
        <taxon>Peniculida</taxon>
        <taxon>Parameciidae</taxon>
        <taxon>Paramecium</taxon>
    </lineage>
</organism>
<dbReference type="PANTHER" id="PTHR10015">
    <property type="entry name" value="HEAT SHOCK TRANSCRIPTION FACTOR"/>
    <property type="match status" value="1"/>
</dbReference>
<evidence type="ECO:0000256" key="4">
    <source>
        <dbReference type="RuleBase" id="RU004020"/>
    </source>
</evidence>
<dbReference type="eggNOG" id="KOG0627">
    <property type="taxonomic scope" value="Eukaryota"/>
</dbReference>
<dbReference type="STRING" id="5888.A0E788"/>
<dbReference type="SMART" id="SM00415">
    <property type="entry name" value="HSF"/>
    <property type="match status" value="1"/>
</dbReference>
<dbReference type="SUPFAM" id="SSF46785">
    <property type="entry name" value="Winged helix' DNA-binding domain"/>
    <property type="match status" value="1"/>
</dbReference>
<gene>
    <name evidence="6" type="ORF">GSPATT00023883001</name>
</gene>
<evidence type="ECO:0000256" key="2">
    <source>
        <dbReference type="ARBA" id="ARBA00023125"/>
    </source>
</evidence>
<dbReference type="GO" id="GO:0003700">
    <property type="term" value="F:DNA-binding transcription factor activity"/>
    <property type="evidence" value="ECO:0007669"/>
    <property type="project" value="InterPro"/>
</dbReference>
<keyword evidence="3" id="KW-0539">Nucleus</keyword>
<name>A0E788_PARTE</name>
<feature type="domain" description="HSF-type DNA-binding" evidence="5">
    <location>
        <begin position="6"/>
        <end position="107"/>
    </location>
</feature>
<dbReference type="GO" id="GO:0005634">
    <property type="term" value="C:nucleus"/>
    <property type="evidence" value="ECO:0007669"/>
    <property type="project" value="UniProtKB-SubCell"/>
</dbReference>
<dbReference type="KEGG" id="ptm:GSPATT00023883001"/>
<dbReference type="FunFam" id="1.10.10.10:FF:001610">
    <property type="entry name" value="Uncharacterized protein"/>
    <property type="match status" value="1"/>
</dbReference>
<protein>
    <recommendedName>
        <fullName evidence="5">HSF-type DNA-binding domain-containing protein</fullName>
    </recommendedName>
</protein>
<keyword evidence="2" id="KW-0238">DNA-binding</keyword>
<sequence>MENGHSIPVFLTKLYTIVQGNQEQEILRFDESGRILVLADQERLQQYLLPEYFGHKNLPSFLRYYTLNMDRQLNMYGFKKRHNNGVLEFKHKYFRRDGKQGLQVNQDNF</sequence>
<dbReference type="InterPro" id="IPR036388">
    <property type="entry name" value="WH-like_DNA-bd_sf"/>
</dbReference>
<dbReference type="InterPro" id="IPR000232">
    <property type="entry name" value="HSF_DNA-bd"/>
</dbReference>
<evidence type="ECO:0000313" key="6">
    <source>
        <dbReference type="EMBL" id="CAK91155.1"/>
    </source>
</evidence>
<keyword evidence="7" id="KW-1185">Reference proteome</keyword>
<evidence type="ECO:0000256" key="3">
    <source>
        <dbReference type="ARBA" id="ARBA00023242"/>
    </source>
</evidence>
<comment type="similarity">
    <text evidence="4">Belongs to the HSF family.</text>
</comment>
<dbReference type="OrthoDB" id="60033at2759"/>
<comment type="subcellular location">
    <subcellularLocation>
        <location evidence="1">Nucleus</location>
    </subcellularLocation>
</comment>
<dbReference type="OMA" id="FRHAAFR"/>
<dbReference type="GO" id="GO:0043565">
    <property type="term" value="F:sequence-specific DNA binding"/>
    <property type="evidence" value="ECO:0007669"/>
    <property type="project" value="InterPro"/>
</dbReference>
<dbReference type="GeneID" id="5044337"/>
<dbReference type="EMBL" id="CT868661">
    <property type="protein sequence ID" value="CAK91155.1"/>
    <property type="molecule type" value="Genomic_DNA"/>
</dbReference>
<dbReference type="Pfam" id="PF00447">
    <property type="entry name" value="HSF_DNA-bind"/>
    <property type="match status" value="1"/>
</dbReference>
<dbReference type="Proteomes" id="UP000000600">
    <property type="component" value="Unassembled WGS sequence"/>
</dbReference>
<dbReference type="InterPro" id="IPR036390">
    <property type="entry name" value="WH_DNA-bd_sf"/>
</dbReference>
<accession>A0E788</accession>
<dbReference type="AlphaFoldDB" id="A0E788"/>
<evidence type="ECO:0000259" key="5">
    <source>
        <dbReference type="SMART" id="SM00415"/>
    </source>
</evidence>
<dbReference type="PANTHER" id="PTHR10015:SF206">
    <property type="entry name" value="HSF-TYPE DNA-BINDING DOMAIN-CONTAINING PROTEIN"/>
    <property type="match status" value="1"/>
</dbReference>
<evidence type="ECO:0000256" key="1">
    <source>
        <dbReference type="ARBA" id="ARBA00004123"/>
    </source>
</evidence>
<reference evidence="6 7" key="1">
    <citation type="journal article" date="2006" name="Nature">
        <title>Global trends of whole-genome duplications revealed by the ciliate Paramecium tetraurelia.</title>
        <authorList>
            <consortium name="Genoscope"/>
            <person name="Aury J.-M."/>
            <person name="Jaillon O."/>
            <person name="Duret L."/>
            <person name="Noel B."/>
            <person name="Jubin C."/>
            <person name="Porcel B.M."/>
            <person name="Segurens B."/>
            <person name="Daubin V."/>
            <person name="Anthouard V."/>
            <person name="Aiach N."/>
            <person name="Arnaiz O."/>
            <person name="Billaut A."/>
            <person name="Beisson J."/>
            <person name="Blanc I."/>
            <person name="Bouhouche K."/>
            <person name="Camara F."/>
            <person name="Duharcourt S."/>
            <person name="Guigo R."/>
            <person name="Gogendeau D."/>
            <person name="Katinka M."/>
            <person name="Keller A.-M."/>
            <person name="Kissmehl R."/>
            <person name="Klotz C."/>
            <person name="Koll F."/>
            <person name="Le Moue A."/>
            <person name="Lepere C."/>
            <person name="Malinsky S."/>
            <person name="Nowacki M."/>
            <person name="Nowak J.K."/>
            <person name="Plattner H."/>
            <person name="Poulain J."/>
            <person name="Ruiz F."/>
            <person name="Serrano V."/>
            <person name="Zagulski M."/>
            <person name="Dessen P."/>
            <person name="Betermier M."/>
            <person name="Weissenbach J."/>
            <person name="Scarpelli C."/>
            <person name="Schachter V."/>
            <person name="Sperling L."/>
            <person name="Meyer E."/>
            <person name="Cohen J."/>
            <person name="Wincker P."/>
        </authorList>
    </citation>
    <scope>NUCLEOTIDE SEQUENCE [LARGE SCALE GENOMIC DNA]</scope>
    <source>
        <strain evidence="6 7">Stock d4-2</strain>
    </source>
</reference>
<dbReference type="Gene3D" id="1.10.10.10">
    <property type="entry name" value="Winged helix-like DNA-binding domain superfamily/Winged helix DNA-binding domain"/>
    <property type="match status" value="1"/>
</dbReference>
<evidence type="ECO:0000313" key="7">
    <source>
        <dbReference type="Proteomes" id="UP000000600"/>
    </source>
</evidence>
<dbReference type="HOGENOM" id="CLU_144565_1_1_1"/>
<proteinExistence type="inferred from homology"/>